<dbReference type="Proteomes" id="UP000305282">
    <property type="component" value="Unassembled WGS sequence"/>
</dbReference>
<comment type="catalytic activity">
    <reaction evidence="12">
        <text>L-serine + acetyl-CoA = O-acetyl-L-serine + CoA</text>
        <dbReference type="Rhea" id="RHEA:24560"/>
        <dbReference type="ChEBI" id="CHEBI:33384"/>
        <dbReference type="ChEBI" id="CHEBI:57287"/>
        <dbReference type="ChEBI" id="CHEBI:57288"/>
        <dbReference type="ChEBI" id="CHEBI:58340"/>
        <dbReference type="EC" id="2.3.1.30"/>
    </reaction>
</comment>
<dbReference type="AlphaFoldDB" id="A0A4S5EQC8"/>
<comment type="similarity">
    <text evidence="3">Belongs to the transferase hexapeptide repeat family.</text>
</comment>
<comment type="pathway">
    <text evidence="2">Amino-acid biosynthesis; L-cysteine biosynthesis; L-cysteine from L-serine: step 1/2.</text>
</comment>
<evidence type="ECO:0000256" key="8">
    <source>
        <dbReference type="ARBA" id="ARBA00022679"/>
    </source>
</evidence>
<name>A0A4S5EQC8_9ACTN</name>
<sequence>MLATLRRDLRTARDRDPAARSTLEVALCYPGVHALWGHRVNHWLWTHRLALLGRVGAELTRKLTGVDIHPAARIGEGVFIDHATGVVIGETAEVGADVTIYHGVTLGGTSLEATKRHPTIGDRVVIGAGAKVLGSFTVGADSRIGANAVVVHPVPPGSVVVGVPGQVISPSRPQPAHDDRMPDLVGISLQSLLTRVDRLEVARTGAAVTAGAVAAADGEGAGAGERPPIRLPQAGVWQGEDFSI</sequence>
<dbReference type="InterPro" id="IPR005881">
    <property type="entry name" value="Ser_O-AcTrfase"/>
</dbReference>
<dbReference type="Gene3D" id="1.10.3130.10">
    <property type="entry name" value="serine acetyltransferase, domain 1"/>
    <property type="match status" value="1"/>
</dbReference>
<dbReference type="FunFam" id="2.160.10.10:FF:000007">
    <property type="entry name" value="Serine acetyltransferase"/>
    <property type="match status" value="1"/>
</dbReference>
<dbReference type="PANTHER" id="PTHR42811">
    <property type="entry name" value="SERINE ACETYLTRANSFERASE"/>
    <property type="match status" value="1"/>
</dbReference>
<evidence type="ECO:0000313" key="14">
    <source>
        <dbReference type="EMBL" id="THJ74312.1"/>
    </source>
</evidence>
<accession>A0A4S5EQC8</accession>
<dbReference type="RefSeq" id="WP_136448265.1">
    <property type="nucleotide sequence ID" value="NZ_CADCWT010000077.1"/>
</dbReference>
<dbReference type="FunFam" id="1.10.3130.10:FF:000003">
    <property type="entry name" value="Serine acetyltransferase"/>
    <property type="match status" value="1"/>
</dbReference>
<dbReference type="OrthoDB" id="9801456at2"/>
<keyword evidence="11 14" id="KW-0012">Acyltransferase</keyword>
<dbReference type="Pfam" id="PF00132">
    <property type="entry name" value="Hexapep"/>
    <property type="match status" value="1"/>
</dbReference>
<evidence type="ECO:0000256" key="11">
    <source>
        <dbReference type="ARBA" id="ARBA00023315"/>
    </source>
</evidence>
<keyword evidence="10" id="KW-0198">Cysteine biosynthesis</keyword>
<dbReference type="GO" id="GO:0009001">
    <property type="term" value="F:serine O-acetyltransferase activity"/>
    <property type="evidence" value="ECO:0007669"/>
    <property type="project" value="UniProtKB-EC"/>
</dbReference>
<dbReference type="SUPFAM" id="SSF51161">
    <property type="entry name" value="Trimeric LpxA-like enzymes"/>
    <property type="match status" value="1"/>
</dbReference>
<dbReference type="InterPro" id="IPR001451">
    <property type="entry name" value="Hexapep"/>
</dbReference>
<keyword evidence="7" id="KW-0028">Amino-acid biosynthesis</keyword>
<dbReference type="InterPro" id="IPR053376">
    <property type="entry name" value="Serine_acetyltransferase"/>
</dbReference>
<comment type="caution">
    <text evidence="14">The sequence shown here is derived from an EMBL/GenBank/DDBJ whole genome shotgun (WGS) entry which is preliminary data.</text>
</comment>
<feature type="region of interest" description="Disordered" evidence="13">
    <location>
        <begin position="218"/>
        <end position="244"/>
    </location>
</feature>
<evidence type="ECO:0000256" key="9">
    <source>
        <dbReference type="ARBA" id="ARBA00022737"/>
    </source>
</evidence>
<dbReference type="InterPro" id="IPR011004">
    <property type="entry name" value="Trimer_LpxA-like_sf"/>
</dbReference>
<dbReference type="GO" id="GO:0006535">
    <property type="term" value="P:cysteine biosynthetic process from serine"/>
    <property type="evidence" value="ECO:0007669"/>
    <property type="project" value="InterPro"/>
</dbReference>
<evidence type="ECO:0000256" key="13">
    <source>
        <dbReference type="SAM" id="MobiDB-lite"/>
    </source>
</evidence>
<dbReference type="NCBIfam" id="NF041874">
    <property type="entry name" value="EPS_EpsC"/>
    <property type="match status" value="1"/>
</dbReference>
<dbReference type="EMBL" id="SSXH01000269">
    <property type="protein sequence ID" value="THJ74312.1"/>
    <property type="molecule type" value="Genomic_DNA"/>
</dbReference>
<protein>
    <recommendedName>
        <fullName evidence="5">Serine acetyltransferase</fullName>
        <ecNumber evidence="4">2.3.1.30</ecNumber>
    </recommendedName>
</protein>
<evidence type="ECO:0000256" key="3">
    <source>
        <dbReference type="ARBA" id="ARBA00007274"/>
    </source>
</evidence>
<dbReference type="Gene3D" id="2.160.10.10">
    <property type="entry name" value="Hexapeptide repeat proteins"/>
    <property type="match status" value="1"/>
</dbReference>
<dbReference type="CDD" id="cd03354">
    <property type="entry name" value="LbH_SAT"/>
    <property type="match status" value="1"/>
</dbReference>
<keyword evidence="9" id="KW-0677">Repeat</keyword>
<evidence type="ECO:0000256" key="4">
    <source>
        <dbReference type="ARBA" id="ARBA00013266"/>
    </source>
</evidence>
<dbReference type="NCBIfam" id="TIGR01172">
    <property type="entry name" value="cysE"/>
    <property type="match status" value="1"/>
</dbReference>
<keyword evidence="6" id="KW-0963">Cytoplasm</keyword>
<evidence type="ECO:0000256" key="5">
    <source>
        <dbReference type="ARBA" id="ARBA00018522"/>
    </source>
</evidence>
<keyword evidence="8 14" id="KW-0808">Transferase</keyword>
<dbReference type="InterPro" id="IPR042122">
    <property type="entry name" value="Ser_AcTrfase_N_sf"/>
</dbReference>
<evidence type="ECO:0000256" key="2">
    <source>
        <dbReference type="ARBA" id="ARBA00004876"/>
    </source>
</evidence>
<evidence type="ECO:0000256" key="12">
    <source>
        <dbReference type="ARBA" id="ARBA00049486"/>
    </source>
</evidence>
<evidence type="ECO:0000313" key="15">
    <source>
        <dbReference type="Proteomes" id="UP000305282"/>
    </source>
</evidence>
<keyword evidence="15" id="KW-1185">Reference proteome</keyword>
<evidence type="ECO:0000256" key="7">
    <source>
        <dbReference type="ARBA" id="ARBA00022605"/>
    </source>
</evidence>
<evidence type="ECO:0000256" key="1">
    <source>
        <dbReference type="ARBA" id="ARBA00004496"/>
    </source>
</evidence>
<dbReference type="InterPro" id="IPR045304">
    <property type="entry name" value="LbH_SAT"/>
</dbReference>
<comment type="subcellular location">
    <subcellularLocation>
        <location evidence="1">Cytoplasm</location>
    </subcellularLocation>
</comment>
<dbReference type="EC" id="2.3.1.30" evidence="4"/>
<evidence type="ECO:0000256" key="6">
    <source>
        <dbReference type="ARBA" id="ARBA00022490"/>
    </source>
</evidence>
<dbReference type="GO" id="GO:0005737">
    <property type="term" value="C:cytoplasm"/>
    <property type="evidence" value="ECO:0007669"/>
    <property type="project" value="UniProtKB-SubCell"/>
</dbReference>
<evidence type="ECO:0000256" key="10">
    <source>
        <dbReference type="ARBA" id="ARBA00023192"/>
    </source>
</evidence>
<proteinExistence type="inferred from homology"/>
<gene>
    <name evidence="14" type="primary">cysE</name>
    <name evidence="14" type="ORF">E7Y31_12190</name>
</gene>
<organism evidence="14 15">
    <name type="scientific">Candidatus Frankia alpina</name>
    <dbReference type="NCBI Taxonomy" id="2699483"/>
    <lineage>
        <taxon>Bacteria</taxon>
        <taxon>Bacillati</taxon>
        <taxon>Actinomycetota</taxon>
        <taxon>Actinomycetes</taxon>
        <taxon>Frankiales</taxon>
        <taxon>Frankiaceae</taxon>
        <taxon>Frankia</taxon>
    </lineage>
</organism>
<reference evidence="14 15" key="1">
    <citation type="submission" date="2019-04" db="EMBL/GenBank/DDBJ databases">
        <title>Draft genome sequences for three unisolated Alnus-infective Frankia Sp+ strains, AgTrS, AiOr and AvVan, the first sequenced Frankia strains able to sporulate in-planta.</title>
        <authorList>
            <person name="Bethencourt L."/>
            <person name="Vautrin F."/>
            <person name="Taib N."/>
            <person name="Dubost A."/>
            <person name="Castro-Garcia L."/>
            <person name="Imbaud O."/>
            <person name="Abrouk D."/>
            <person name="Fournier P."/>
            <person name="Briolay J."/>
            <person name="Nguyen A."/>
            <person name="Normand P."/>
            <person name="Fernandez M.P."/>
            <person name="Brochier-Armanet C."/>
            <person name="Herrera-Belaroussi A."/>
        </authorList>
    </citation>
    <scope>NUCLEOTIDE SEQUENCE [LARGE SCALE GENOMIC DNA]</scope>
    <source>
        <strain evidence="14 15">AvVan</strain>
    </source>
</reference>